<proteinExistence type="predicted"/>
<gene>
    <name evidence="2" type="primary">ga16714</name>
    <name evidence="2" type="ORF">PR202_ga16714</name>
</gene>
<organism evidence="2 3">
    <name type="scientific">Eleusine coracana subsp. coracana</name>
    <dbReference type="NCBI Taxonomy" id="191504"/>
    <lineage>
        <taxon>Eukaryota</taxon>
        <taxon>Viridiplantae</taxon>
        <taxon>Streptophyta</taxon>
        <taxon>Embryophyta</taxon>
        <taxon>Tracheophyta</taxon>
        <taxon>Spermatophyta</taxon>
        <taxon>Magnoliopsida</taxon>
        <taxon>Liliopsida</taxon>
        <taxon>Poales</taxon>
        <taxon>Poaceae</taxon>
        <taxon>PACMAD clade</taxon>
        <taxon>Chloridoideae</taxon>
        <taxon>Cynodonteae</taxon>
        <taxon>Eleusininae</taxon>
        <taxon>Eleusine</taxon>
    </lineage>
</organism>
<accession>A0AAV5CNJ9</accession>
<reference evidence="2" key="1">
    <citation type="journal article" date="2018" name="DNA Res.">
        <title>Multiple hybrid de novo genome assembly of finger millet, an orphan allotetraploid crop.</title>
        <authorList>
            <person name="Hatakeyama M."/>
            <person name="Aluri S."/>
            <person name="Balachadran M.T."/>
            <person name="Sivarajan S.R."/>
            <person name="Patrignani A."/>
            <person name="Gruter S."/>
            <person name="Poveda L."/>
            <person name="Shimizu-Inatsugi R."/>
            <person name="Baeten J."/>
            <person name="Francoijs K.J."/>
            <person name="Nataraja K.N."/>
            <person name="Reddy Y.A.N."/>
            <person name="Phadnis S."/>
            <person name="Ravikumar R.L."/>
            <person name="Schlapbach R."/>
            <person name="Sreeman S.M."/>
            <person name="Shimizu K.K."/>
        </authorList>
    </citation>
    <scope>NUCLEOTIDE SEQUENCE</scope>
</reference>
<evidence type="ECO:0000313" key="2">
    <source>
        <dbReference type="EMBL" id="GJM99594.1"/>
    </source>
</evidence>
<dbReference type="EMBL" id="BQKI01000007">
    <property type="protein sequence ID" value="GJM99594.1"/>
    <property type="molecule type" value="Genomic_DNA"/>
</dbReference>
<reference evidence="2" key="2">
    <citation type="submission" date="2021-12" db="EMBL/GenBank/DDBJ databases">
        <title>Resequencing data analysis of finger millet.</title>
        <authorList>
            <person name="Hatakeyama M."/>
            <person name="Aluri S."/>
            <person name="Balachadran M.T."/>
            <person name="Sivarajan S.R."/>
            <person name="Poveda L."/>
            <person name="Shimizu-Inatsugi R."/>
            <person name="Schlapbach R."/>
            <person name="Sreeman S.M."/>
            <person name="Shimizu K.K."/>
        </authorList>
    </citation>
    <scope>NUCLEOTIDE SEQUENCE</scope>
</reference>
<evidence type="ECO:0000313" key="3">
    <source>
        <dbReference type="Proteomes" id="UP001054889"/>
    </source>
</evidence>
<keyword evidence="3" id="KW-1185">Reference proteome</keyword>
<sequence length="133" mass="14649">MVWQSGEEEEPGGRERRRRPVARRLGEEEELGGATAGGGGGDWRRNGRGRRSSAARWSGSSGATSALVVEVERGFVRVRGRFPCFVSRVLLQRSKCLGGEREANFDYPLFSLCSLSVIPPAVGDEKKYAQCCW</sequence>
<dbReference type="Proteomes" id="UP001054889">
    <property type="component" value="Unassembled WGS sequence"/>
</dbReference>
<evidence type="ECO:0000256" key="1">
    <source>
        <dbReference type="SAM" id="MobiDB-lite"/>
    </source>
</evidence>
<dbReference type="AlphaFoldDB" id="A0AAV5CNJ9"/>
<comment type="caution">
    <text evidence="2">The sequence shown here is derived from an EMBL/GenBank/DDBJ whole genome shotgun (WGS) entry which is preliminary data.</text>
</comment>
<protein>
    <submittedName>
        <fullName evidence="2">Uncharacterized protein</fullName>
    </submittedName>
</protein>
<feature type="region of interest" description="Disordered" evidence="1">
    <location>
        <begin position="1"/>
        <end position="62"/>
    </location>
</feature>
<name>A0AAV5CNJ9_ELECO</name>
<feature type="compositionally biased region" description="Acidic residues" evidence="1">
    <location>
        <begin position="1"/>
        <end position="10"/>
    </location>
</feature>